<dbReference type="Pfam" id="PF25852">
    <property type="entry name" value="DUF6242_C"/>
    <property type="match status" value="1"/>
</dbReference>
<dbReference type="InterPro" id="IPR036179">
    <property type="entry name" value="Ig-like_dom_sf"/>
</dbReference>
<dbReference type="SUPFAM" id="SSF50939">
    <property type="entry name" value="Sialidases"/>
    <property type="match status" value="2"/>
</dbReference>
<accession>A0ABZ1C7D7</accession>
<dbReference type="SMART" id="SM00409">
    <property type="entry name" value="IG"/>
    <property type="match status" value="1"/>
</dbReference>
<sequence>MLSSALRHLVTSATFLGLSLLSLAQTLSYPNWTVSSTGIPGARSGTSVAYGYGYWVMTLSGGSDLTNAVARSDDGLTWTPADQVFSQNARVHFFSGYFYILDQSSVYRSVDGRTWELVTNTGTMPYIRDIASSEDAIVANSSNGNYRVIQTSTDGDNWSLQPLPALDGGAAGLGETVTNGGGYFWHAHSTNSLQQSALSRSSDGTNWSNVATPWGDTMPHLSSVTYGNGRLVLSSSSQLTISTDRGESYTQITKPQSARHSVLFAGGRFFGSSTLGWSLDAATWSQPVYTDQQRAFNDVAYGDGKYVAVGGYVVTPSPGHALIAVWSAPEPAKVLTHPEDRVAAAGTSTGFSFQTEPGVSIAGYQWTHDGSPIPGATQADLIIPNASPADAGRYACLVTRNGLTIATDSARLEVVASDQRSRLVNLSVRSQTGNGDATFITGFIVGGENTQGLTRMLVRGVGPSLLDFDVADASLDSVLEIYLPAGAPSSRHDNWGGEAALVEEFTRLGAFAFSSTDSLDAAAVLEDLGPGNVSVHTLDAAGEAKTALSEIYDANPSWTPTAPRLINLSCRTTTGREADGQAVTVGFVISGGAHQGVLIRAVGPGLSQFGIQNYASNPSIYLYQHRDGQTQWKAQKVNSWGTQYTTEQNRVGAFPLSSGSADSVMLEFLEPGVYSVKVENWSGDPGVVLIELYELP</sequence>
<proteinExistence type="predicted"/>
<reference evidence="2 3" key="2">
    <citation type="submission" date="2023-12" db="EMBL/GenBank/DDBJ databases">
        <title>Description of an unclassified Opitutus bacterium of Verrucomicrobiota.</title>
        <authorList>
            <person name="Zhang D.-F."/>
        </authorList>
    </citation>
    <scope>NUCLEOTIDE SEQUENCE [LARGE SCALE GENOMIC DNA]</scope>
    <source>
        <strain evidence="2 3">WL0086</strain>
    </source>
</reference>
<dbReference type="InterPro" id="IPR003599">
    <property type="entry name" value="Ig_sub"/>
</dbReference>
<name>A0ABZ1C7D7_9BACT</name>
<dbReference type="PROSITE" id="PS50835">
    <property type="entry name" value="IG_LIKE"/>
    <property type="match status" value="1"/>
</dbReference>
<evidence type="ECO:0000313" key="2">
    <source>
        <dbReference type="EMBL" id="WRQ87376.1"/>
    </source>
</evidence>
<dbReference type="InterPro" id="IPR058667">
    <property type="entry name" value="DUF6242_C"/>
</dbReference>
<evidence type="ECO:0000259" key="1">
    <source>
        <dbReference type="PROSITE" id="PS50835"/>
    </source>
</evidence>
<dbReference type="RefSeq" id="WP_221029211.1">
    <property type="nucleotide sequence ID" value="NZ_CP139781.1"/>
</dbReference>
<feature type="domain" description="Ig-like" evidence="1">
    <location>
        <begin position="331"/>
        <end position="413"/>
    </location>
</feature>
<dbReference type="Proteomes" id="UP000738431">
    <property type="component" value="Chromosome"/>
</dbReference>
<dbReference type="SUPFAM" id="SSF48726">
    <property type="entry name" value="Immunoglobulin"/>
    <property type="match status" value="1"/>
</dbReference>
<dbReference type="InterPro" id="IPR007110">
    <property type="entry name" value="Ig-like_dom"/>
</dbReference>
<organism evidence="2 3">
    <name type="scientific">Actomonas aquatica</name>
    <dbReference type="NCBI Taxonomy" id="2866162"/>
    <lineage>
        <taxon>Bacteria</taxon>
        <taxon>Pseudomonadati</taxon>
        <taxon>Verrucomicrobiota</taxon>
        <taxon>Opitutia</taxon>
        <taxon>Opitutales</taxon>
        <taxon>Opitutaceae</taxon>
        <taxon>Actomonas</taxon>
    </lineage>
</organism>
<dbReference type="InterPro" id="IPR013783">
    <property type="entry name" value="Ig-like_fold"/>
</dbReference>
<evidence type="ECO:0000313" key="3">
    <source>
        <dbReference type="Proteomes" id="UP000738431"/>
    </source>
</evidence>
<protein>
    <submittedName>
        <fullName evidence="2">Immunoglobulin domain-containing protein</fullName>
    </submittedName>
</protein>
<reference evidence="2 3" key="1">
    <citation type="submission" date="2021-08" db="EMBL/GenBank/DDBJ databases">
        <authorList>
            <person name="Zhang D."/>
            <person name="Zhang A."/>
            <person name="Wang L."/>
        </authorList>
    </citation>
    <scope>NUCLEOTIDE SEQUENCE [LARGE SCALE GENOMIC DNA]</scope>
    <source>
        <strain evidence="2 3">WL0086</strain>
    </source>
</reference>
<dbReference type="CDD" id="cd15482">
    <property type="entry name" value="Sialidase_non-viral"/>
    <property type="match status" value="1"/>
</dbReference>
<dbReference type="InterPro" id="IPR036278">
    <property type="entry name" value="Sialidase_sf"/>
</dbReference>
<dbReference type="EMBL" id="CP139781">
    <property type="protein sequence ID" value="WRQ87376.1"/>
    <property type="molecule type" value="Genomic_DNA"/>
</dbReference>
<gene>
    <name evidence="2" type="ORF">K1X11_021390</name>
</gene>
<keyword evidence="3" id="KW-1185">Reference proteome</keyword>
<dbReference type="Gene3D" id="2.60.40.10">
    <property type="entry name" value="Immunoglobulins"/>
    <property type="match status" value="1"/>
</dbReference>